<dbReference type="InterPro" id="IPR006029">
    <property type="entry name" value="Neurotrans-gated_channel_TM"/>
</dbReference>
<dbReference type="InterPro" id="IPR038050">
    <property type="entry name" value="Neuro_actylchol_rec"/>
</dbReference>
<dbReference type="GO" id="GO:0005230">
    <property type="term" value="F:extracellular ligand-gated monoatomic ion channel activity"/>
    <property type="evidence" value="ECO:0007669"/>
    <property type="project" value="InterPro"/>
</dbReference>
<dbReference type="CDD" id="cd19051">
    <property type="entry name" value="LGIC_TM_cation"/>
    <property type="match status" value="1"/>
</dbReference>
<feature type="non-terminal residue" evidence="9">
    <location>
        <position position="1"/>
    </location>
</feature>
<evidence type="ECO:0000256" key="2">
    <source>
        <dbReference type="ARBA" id="ARBA00022692"/>
    </source>
</evidence>
<dbReference type="InterPro" id="IPR036734">
    <property type="entry name" value="Neur_chan_lig-bd_sf"/>
</dbReference>
<dbReference type="InterPro" id="IPR006201">
    <property type="entry name" value="Neur_channel"/>
</dbReference>
<dbReference type="Pfam" id="PF02932">
    <property type="entry name" value="Neur_chan_memb"/>
    <property type="match status" value="1"/>
</dbReference>
<evidence type="ECO:0000313" key="10">
    <source>
        <dbReference type="Proteomes" id="UP000271974"/>
    </source>
</evidence>
<evidence type="ECO:0008006" key="11">
    <source>
        <dbReference type="Google" id="ProtNLM"/>
    </source>
</evidence>
<dbReference type="PRINTS" id="PR00252">
    <property type="entry name" value="NRIONCHANNEL"/>
</dbReference>
<sequence length="392" mass="43735">TDSRLVWNTSDYGGIEDFYDTESYIWRPEVIVDNSVSNLGVISDTALLIRVTHQGHMTWEPPGIFETHCDVDVTYYPFDTQICVVEVTSWAYTLNEVSLQAEESTINFDDFELSGEWDVLDSWTERKILVDGDISHSEIAFNLKLKRKPAYYVTTILLPVLVTSMLCGLVFMLPVESGEKNGYSLTILLTYSVIITLVASYMPPTSKHTSVLNVYNTMILFIGGICVFITVFVTYCYHQPEDEKPPSWLLTLTRRFLLPVAKFRGKPRFLSGGRRGSTPDGSNGGKAQLMAQQDSPSDVKMVGLGGRKMNNNAVHPHDTSTQGTPQAVREAANATRQSYHYGDPHTVEGLEFSWQDVSVLIDSACIRLFGIFVLVLTTILLLVLIVGGYSQA</sequence>
<evidence type="ECO:0000259" key="7">
    <source>
        <dbReference type="Pfam" id="PF02931"/>
    </source>
</evidence>
<dbReference type="InterPro" id="IPR036719">
    <property type="entry name" value="Neuro-gated_channel_TM_sf"/>
</dbReference>
<evidence type="ECO:0000256" key="4">
    <source>
        <dbReference type="ARBA" id="ARBA00023136"/>
    </source>
</evidence>
<keyword evidence="4 5" id="KW-0472">Membrane</keyword>
<evidence type="ECO:0000256" key="6">
    <source>
        <dbReference type="SAM" id="MobiDB-lite"/>
    </source>
</evidence>
<dbReference type="STRING" id="188477.A0A433SIZ6"/>
<dbReference type="CDD" id="cd18989">
    <property type="entry name" value="LGIC_ECD_cation"/>
    <property type="match status" value="1"/>
</dbReference>
<keyword evidence="5" id="KW-0406">Ion transport</keyword>
<evidence type="ECO:0000256" key="5">
    <source>
        <dbReference type="RuleBase" id="RU000687"/>
    </source>
</evidence>
<dbReference type="PANTHER" id="PTHR18945">
    <property type="entry name" value="NEUROTRANSMITTER GATED ION CHANNEL"/>
    <property type="match status" value="1"/>
</dbReference>
<keyword evidence="10" id="KW-1185">Reference proteome</keyword>
<dbReference type="OrthoDB" id="6099057at2759"/>
<keyword evidence="5" id="KW-0813">Transport</keyword>
<keyword evidence="5" id="KW-0407">Ion channel</keyword>
<keyword evidence="3 5" id="KW-1133">Transmembrane helix</keyword>
<evidence type="ECO:0000313" key="9">
    <source>
        <dbReference type="EMBL" id="RUS68975.1"/>
    </source>
</evidence>
<dbReference type="Gene3D" id="1.20.58.390">
    <property type="entry name" value="Neurotransmitter-gated ion-channel transmembrane domain"/>
    <property type="match status" value="1"/>
</dbReference>
<feature type="transmembrane region" description="Helical" evidence="5">
    <location>
        <begin position="214"/>
        <end position="235"/>
    </location>
</feature>
<comment type="subcellular location">
    <subcellularLocation>
        <location evidence="1">Membrane</location>
        <topology evidence="1">Multi-pass membrane protein</topology>
    </subcellularLocation>
</comment>
<feature type="region of interest" description="Disordered" evidence="6">
    <location>
        <begin position="268"/>
        <end position="295"/>
    </location>
</feature>
<dbReference type="Gene3D" id="2.70.170.10">
    <property type="entry name" value="Neurotransmitter-gated ion-channel ligand-binding domain"/>
    <property type="match status" value="1"/>
</dbReference>
<comment type="similarity">
    <text evidence="5">Belongs to the ligand-gated ion channel (TC 1.A.9) family.</text>
</comment>
<dbReference type="GO" id="GO:0016020">
    <property type="term" value="C:membrane"/>
    <property type="evidence" value="ECO:0007669"/>
    <property type="project" value="UniProtKB-SubCell"/>
</dbReference>
<dbReference type="SUPFAM" id="SSF63712">
    <property type="entry name" value="Nicotinic receptor ligand binding domain-like"/>
    <property type="match status" value="1"/>
</dbReference>
<organism evidence="9 10">
    <name type="scientific">Elysia chlorotica</name>
    <name type="common">Eastern emerald elysia</name>
    <name type="synonym">Sea slug</name>
    <dbReference type="NCBI Taxonomy" id="188477"/>
    <lineage>
        <taxon>Eukaryota</taxon>
        <taxon>Metazoa</taxon>
        <taxon>Spiralia</taxon>
        <taxon>Lophotrochozoa</taxon>
        <taxon>Mollusca</taxon>
        <taxon>Gastropoda</taxon>
        <taxon>Heterobranchia</taxon>
        <taxon>Euthyneura</taxon>
        <taxon>Panpulmonata</taxon>
        <taxon>Sacoglossa</taxon>
        <taxon>Placobranchoidea</taxon>
        <taxon>Plakobranchidae</taxon>
        <taxon>Elysia</taxon>
    </lineage>
</organism>
<dbReference type="GO" id="GO:0004888">
    <property type="term" value="F:transmembrane signaling receptor activity"/>
    <property type="evidence" value="ECO:0007669"/>
    <property type="project" value="InterPro"/>
</dbReference>
<accession>A0A433SIZ6</accession>
<dbReference type="Pfam" id="PF02931">
    <property type="entry name" value="Neur_chan_LBD"/>
    <property type="match status" value="1"/>
</dbReference>
<dbReference type="InterPro" id="IPR018000">
    <property type="entry name" value="Neurotransmitter_ion_chnl_CS"/>
</dbReference>
<dbReference type="SUPFAM" id="SSF90112">
    <property type="entry name" value="Neurotransmitter-gated ion-channel transmembrane pore"/>
    <property type="match status" value="1"/>
</dbReference>
<dbReference type="AlphaFoldDB" id="A0A433SIZ6"/>
<dbReference type="InterPro" id="IPR006202">
    <property type="entry name" value="Neur_chan_lig-bd"/>
</dbReference>
<dbReference type="EMBL" id="RQTK01001893">
    <property type="protein sequence ID" value="RUS68975.1"/>
    <property type="molecule type" value="Genomic_DNA"/>
</dbReference>
<gene>
    <name evidence="9" type="ORF">EGW08_023262</name>
</gene>
<evidence type="ECO:0000259" key="8">
    <source>
        <dbReference type="Pfam" id="PF02932"/>
    </source>
</evidence>
<dbReference type="PROSITE" id="PS00236">
    <property type="entry name" value="NEUROTR_ION_CHANNEL"/>
    <property type="match status" value="1"/>
</dbReference>
<feature type="domain" description="Neurotransmitter-gated ion-channel ligand-binding" evidence="7">
    <location>
        <begin position="1"/>
        <end position="149"/>
    </location>
</feature>
<feature type="transmembrane region" description="Helical" evidence="5">
    <location>
        <begin position="150"/>
        <end position="171"/>
    </location>
</feature>
<feature type="domain" description="Neurotransmitter-gated ion-channel transmembrane" evidence="8">
    <location>
        <begin position="156"/>
        <end position="380"/>
    </location>
</feature>
<protein>
    <recommendedName>
        <fullName evidence="11">Neurotransmitter-gated ion-channel ligand-binding domain-containing protein</fullName>
    </recommendedName>
</protein>
<dbReference type="FunFam" id="2.70.170.10:FF:000028">
    <property type="entry name" value="AcetylCholine Receptor"/>
    <property type="match status" value="1"/>
</dbReference>
<proteinExistence type="inferred from homology"/>
<name>A0A433SIZ6_ELYCH</name>
<evidence type="ECO:0000256" key="3">
    <source>
        <dbReference type="ARBA" id="ARBA00022989"/>
    </source>
</evidence>
<dbReference type="Proteomes" id="UP000271974">
    <property type="component" value="Unassembled WGS sequence"/>
</dbReference>
<feature type="transmembrane region" description="Helical" evidence="5">
    <location>
        <begin position="183"/>
        <end position="202"/>
    </location>
</feature>
<keyword evidence="2 5" id="KW-0812">Transmembrane</keyword>
<feature type="transmembrane region" description="Helical" evidence="5">
    <location>
        <begin position="368"/>
        <end position="389"/>
    </location>
</feature>
<comment type="caution">
    <text evidence="9">The sequence shown here is derived from an EMBL/GenBank/DDBJ whole genome shotgun (WGS) entry which is preliminary data.</text>
</comment>
<evidence type="ECO:0000256" key="1">
    <source>
        <dbReference type="ARBA" id="ARBA00004141"/>
    </source>
</evidence>
<reference evidence="9 10" key="1">
    <citation type="submission" date="2019-01" db="EMBL/GenBank/DDBJ databases">
        <title>A draft genome assembly of the solar-powered sea slug Elysia chlorotica.</title>
        <authorList>
            <person name="Cai H."/>
            <person name="Li Q."/>
            <person name="Fang X."/>
            <person name="Li J."/>
            <person name="Curtis N.E."/>
            <person name="Altenburger A."/>
            <person name="Shibata T."/>
            <person name="Feng M."/>
            <person name="Maeda T."/>
            <person name="Schwartz J.A."/>
            <person name="Shigenobu S."/>
            <person name="Lundholm N."/>
            <person name="Nishiyama T."/>
            <person name="Yang H."/>
            <person name="Hasebe M."/>
            <person name="Li S."/>
            <person name="Pierce S.K."/>
            <person name="Wang J."/>
        </authorList>
    </citation>
    <scope>NUCLEOTIDE SEQUENCE [LARGE SCALE GENOMIC DNA]</scope>
    <source>
        <strain evidence="9">EC2010</strain>
        <tissue evidence="9">Whole organism of an adult</tissue>
    </source>
</reference>